<feature type="region of interest" description="Disordered" evidence="1">
    <location>
        <begin position="19"/>
        <end position="39"/>
    </location>
</feature>
<evidence type="ECO:0000256" key="1">
    <source>
        <dbReference type="SAM" id="MobiDB-lite"/>
    </source>
</evidence>
<evidence type="ECO:0000313" key="2">
    <source>
        <dbReference type="EMBL" id="RPA91784.1"/>
    </source>
</evidence>
<dbReference type="AlphaFoldDB" id="A0A3N4JD99"/>
<gene>
    <name evidence="2" type="ORF">L873DRAFT_1818812</name>
</gene>
<sequence length="90" mass="9815">MSSEEVECVGCQLSALIPTQSPRRDSGTSKTGPESVMNDSKLVDQVLKVEFEFEDSFDCLNDVCGVAPLEPTKLSIYNKSPVLGSDMKKK</sequence>
<dbReference type="Proteomes" id="UP000276215">
    <property type="component" value="Unassembled WGS sequence"/>
</dbReference>
<organism evidence="2 3">
    <name type="scientific">Choiromyces venosus 120613-1</name>
    <dbReference type="NCBI Taxonomy" id="1336337"/>
    <lineage>
        <taxon>Eukaryota</taxon>
        <taxon>Fungi</taxon>
        <taxon>Dikarya</taxon>
        <taxon>Ascomycota</taxon>
        <taxon>Pezizomycotina</taxon>
        <taxon>Pezizomycetes</taxon>
        <taxon>Pezizales</taxon>
        <taxon>Tuberaceae</taxon>
        <taxon>Choiromyces</taxon>
    </lineage>
</organism>
<accession>A0A3N4JD99</accession>
<reference evidence="2 3" key="1">
    <citation type="journal article" date="2018" name="Nat. Ecol. Evol.">
        <title>Pezizomycetes genomes reveal the molecular basis of ectomycorrhizal truffle lifestyle.</title>
        <authorList>
            <person name="Murat C."/>
            <person name="Payen T."/>
            <person name="Noel B."/>
            <person name="Kuo A."/>
            <person name="Morin E."/>
            <person name="Chen J."/>
            <person name="Kohler A."/>
            <person name="Krizsan K."/>
            <person name="Balestrini R."/>
            <person name="Da Silva C."/>
            <person name="Montanini B."/>
            <person name="Hainaut M."/>
            <person name="Levati E."/>
            <person name="Barry K.W."/>
            <person name="Belfiori B."/>
            <person name="Cichocki N."/>
            <person name="Clum A."/>
            <person name="Dockter R.B."/>
            <person name="Fauchery L."/>
            <person name="Guy J."/>
            <person name="Iotti M."/>
            <person name="Le Tacon F."/>
            <person name="Lindquist E.A."/>
            <person name="Lipzen A."/>
            <person name="Malagnac F."/>
            <person name="Mello A."/>
            <person name="Molinier V."/>
            <person name="Miyauchi S."/>
            <person name="Poulain J."/>
            <person name="Riccioni C."/>
            <person name="Rubini A."/>
            <person name="Sitrit Y."/>
            <person name="Splivallo R."/>
            <person name="Traeger S."/>
            <person name="Wang M."/>
            <person name="Zifcakova L."/>
            <person name="Wipf D."/>
            <person name="Zambonelli A."/>
            <person name="Paolocci F."/>
            <person name="Nowrousian M."/>
            <person name="Ottonello S."/>
            <person name="Baldrian P."/>
            <person name="Spatafora J.W."/>
            <person name="Henrissat B."/>
            <person name="Nagy L.G."/>
            <person name="Aury J.M."/>
            <person name="Wincker P."/>
            <person name="Grigoriev I.V."/>
            <person name="Bonfante P."/>
            <person name="Martin F.M."/>
        </authorList>
    </citation>
    <scope>NUCLEOTIDE SEQUENCE [LARGE SCALE GENOMIC DNA]</scope>
    <source>
        <strain evidence="2 3">120613-1</strain>
    </source>
</reference>
<proteinExistence type="predicted"/>
<keyword evidence="3" id="KW-1185">Reference proteome</keyword>
<protein>
    <submittedName>
        <fullName evidence="2">Uncharacterized protein</fullName>
    </submittedName>
</protein>
<dbReference type="EMBL" id="ML120488">
    <property type="protein sequence ID" value="RPA91784.1"/>
    <property type="molecule type" value="Genomic_DNA"/>
</dbReference>
<name>A0A3N4JD99_9PEZI</name>
<evidence type="ECO:0000313" key="3">
    <source>
        <dbReference type="Proteomes" id="UP000276215"/>
    </source>
</evidence>